<dbReference type="EnsemblPlants" id="OBART11G15020.1">
    <property type="protein sequence ID" value="OBART11G15020.1"/>
    <property type="gene ID" value="OBART11G15020"/>
</dbReference>
<dbReference type="AlphaFoldDB" id="A0A0D3HMC1"/>
<reference evidence="1" key="1">
    <citation type="journal article" date="2009" name="Rice">
        <title>De Novo Next Generation Sequencing of Plant Genomes.</title>
        <authorList>
            <person name="Rounsley S."/>
            <person name="Marri P.R."/>
            <person name="Yu Y."/>
            <person name="He R."/>
            <person name="Sisneros N."/>
            <person name="Goicoechea J.L."/>
            <person name="Lee S.J."/>
            <person name="Angelova A."/>
            <person name="Kudrna D."/>
            <person name="Luo M."/>
            <person name="Affourtit J."/>
            <person name="Desany B."/>
            <person name="Knight J."/>
            <person name="Niazi F."/>
            <person name="Egholm M."/>
            <person name="Wing R.A."/>
        </authorList>
    </citation>
    <scope>NUCLEOTIDE SEQUENCE [LARGE SCALE GENOMIC DNA]</scope>
    <source>
        <strain evidence="1">cv. IRGC 105608</strain>
    </source>
</reference>
<name>A0A0D3HMC1_9ORYZ</name>
<dbReference type="STRING" id="65489.A0A0D3HMC1"/>
<dbReference type="eggNOG" id="ENOG502R5FZ">
    <property type="taxonomic scope" value="Eukaryota"/>
</dbReference>
<dbReference type="PaxDb" id="65489-OBART11G15020.1"/>
<dbReference type="HOGENOM" id="CLU_1196545_0_0_1"/>
<dbReference type="SUPFAM" id="SSF56112">
    <property type="entry name" value="Protein kinase-like (PK-like)"/>
    <property type="match status" value="1"/>
</dbReference>
<organism evidence="1">
    <name type="scientific">Oryza barthii</name>
    <dbReference type="NCBI Taxonomy" id="65489"/>
    <lineage>
        <taxon>Eukaryota</taxon>
        <taxon>Viridiplantae</taxon>
        <taxon>Streptophyta</taxon>
        <taxon>Embryophyta</taxon>
        <taxon>Tracheophyta</taxon>
        <taxon>Spermatophyta</taxon>
        <taxon>Magnoliopsida</taxon>
        <taxon>Liliopsida</taxon>
        <taxon>Poales</taxon>
        <taxon>Poaceae</taxon>
        <taxon>BOP clade</taxon>
        <taxon>Oryzoideae</taxon>
        <taxon>Oryzeae</taxon>
        <taxon>Oryzinae</taxon>
        <taxon>Oryza</taxon>
    </lineage>
</organism>
<evidence type="ECO:0000313" key="2">
    <source>
        <dbReference type="Proteomes" id="UP000026960"/>
    </source>
</evidence>
<reference evidence="1" key="2">
    <citation type="submission" date="2015-03" db="UniProtKB">
        <authorList>
            <consortium name="EnsemblPlants"/>
        </authorList>
    </citation>
    <scope>IDENTIFICATION</scope>
</reference>
<accession>A0A0D3HMC1</accession>
<dbReference type="Proteomes" id="UP000026960">
    <property type="component" value="Chromosome 11"/>
</dbReference>
<evidence type="ECO:0000313" key="1">
    <source>
        <dbReference type="EnsemblPlants" id="OBART11G15020.1"/>
    </source>
</evidence>
<proteinExistence type="predicted"/>
<protein>
    <submittedName>
        <fullName evidence="1">Uncharacterized protein</fullName>
    </submittedName>
</protein>
<keyword evidence="2" id="KW-1185">Reference proteome</keyword>
<dbReference type="InterPro" id="IPR011009">
    <property type="entry name" value="Kinase-like_dom_sf"/>
</dbReference>
<dbReference type="Gramene" id="OBART11G15020.1">
    <property type="protein sequence ID" value="OBART11G15020.1"/>
    <property type="gene ID" value="OBART11G15020"/>
</dbReference>
<sequence length="234" mass="26708">MAEVITDAPLSVKTKAVDMLECYLIDADVKRMDDDLKYCQGSIRYGFDISSSIKTTFLLFEDNRSAQDTVDKLNLMNHPSIMRSLGDVICFDQHLPNHVLPFPYFDTTYADYLDKKSNKTFEFKRFTPEFIQLTSQVVHGMSALQEKGFCCPNLEGKDIAIFKENNCISAKIWHFCICTGCTGDKHTDWRRLGQLLKKTAVDHKCLTIEIEDLCTKINKGILEGYALILSLFEC</sequence>